<dbReference type="PANTHER" id="PTHR39200">
    <property type="entry name" value="HYPOTHETICAL EXPORTED PROTEIN"/>
    <property type="match status" value="1"/>
</dbReference>
<dbReference type="Proteomes" id="UP000753802">
    <property type="component" value="Unassembled WGS sequence"/>
</dbReference>
<evidence type="ECO:0000256" key="1">
    <source>
        <dbReference type="SAM" id="MobiDB-lite"/>
    </source>
</evidence>
<evidence type="ECO:0000256" key="2">
    <source>
        <dbReference type="SAM" id="SignalP"/>
    </source>
</evidence>
<evidence type="ECO:0000259" key="3">
    <source>
        <dbReference type="Pfam" id="PF10988"/>
    </source>
</evidence>
<sequence length="241" mass="25040">MKQLFVALALLASISGFSQWSWKKVEGSGNLKKETRTVGNYTAISSSGAWDVMVAYGESNNIEIEGDDNLLPLIETVVENGKLSIKSKNVNIHSRNKITVYVSLTKVTGLSLSGSGDIIGDGKFGNDGTTEFKTSGSGRIRFTFGKISNVYVRVSGSGHIKLTGSANSVETSISGSGGADCRNLIADDANIRISGSGNAQVYANKKVSASISGSGSASYRGAASDVSKHISGSGRLSKAGD</sequence>
<dbReference type="EMBL" id="JAACJS010000006">
    <property type="protein sequence ID" value="NCI49270.1"/>
    <property type="molecule type" value="Genomic_DNA"/>
</dbReference>
<dbReference type="InterPro" id="IPR021255">
    <property type="entry name" value="DUF2807"/>
</dbReference>
<evidence type="ECO:0000313" key="4">
    <source>
        <dbReference type="EMBL" id="NCI49270.1"/>
    </source>
</evidence>
<accession>A0ABW9ZQB6</accession>
<feature type="region of interest" description="Disordered" evidence="1">
    <location>
        <begin position="212"/>
        <end position="241"/>
    </location>
</feature>
<feature type="compositionally biased region" description="Low complexity" evidence="1">
    <location>
        <begin position="212"/>
        <end position="224"/>
    </location>
</feature>
<feature type="signal peptide" evidence="2">
    <location>
        <begin position="1"/>
        <end position="18"/>
    </location>
</feature>
<dbReference type="PANTHER" id="PTHR39200:SF1">
    <property type="entry name" value="AUTO-TRANSPORTER ADHESIN HEAD GIN DOMAIN-CONTAINING PROTEIN-RELATED"/>
    <property type="match status" value="1"/>
</dbReference>
<dbReference type="Pfam" id="PF10988">
    <property type="entry name" value="DUF2807"/>
    <property type="match status" value="1"/>
</dbReference>
<reference evidence="4 5" key="1">
    <citation type="submission" date="2020-01" db="EMBL/GenBank/DDBJ databases">
        <title>Genome analysis.</title>
        <authorList>
            <person name="Wu S."/>
            <person name="Wang G."/>
        </authorList>
    </citation>
    <scope>NUCLEOTIDE SEQUENCE [LARGE SCALE GENOMIC DNA]</scope>
    <source>
        <strain evidence="4 5">SYL130</strain>
    </source>
</reference>
<gene>
    <name evidence="4" type="ORF">GWC95_04995</name>
</gene>
<dbReference type="Gene3D" id="2.160.20.120">
    <property type="match status" value="1"/>
</dbReference>
<feature type="domain" description="Putative auto-transporter adhesin head GIN" evidence="3">
    <location>
        <begin position="40"/>
        <end position="222"/>
    </location>
</feature>
<feature type="chain" id="PRO_5045263593" evidence="2">
    <location>
        <begin position="19"/>
        <end position="241"/>
    </location>
</feature>
<proteinExistence type="predicted"/>
<organism evidence="4 5">
    <name type="scientific">Sediminibacterium roseum</name>
    <dbReference type="NCBI Taxonomy" id="1978412"/>
    <lineage>
        <taxon>Bacteria</taxon>
        <taxon>Pseudomonadati</taxon>
        <taxon>Bacteroidota</taxon>
        <taxon>Chitinophagia</taxon>
        <taxon>Chitinophagales</taxon>
        <taxon>Chitinophagaceae</taxon>
        <taxon>Sediminibacterium</taxon>
    </lineage>
</organism>
<keyword evidence="2" id="KW-0732">Signal</keyword>
<dbReference type="RefSeq" id="WP_161817600.1">
    <property type="nucleotide sequence ID" value="NZ_JAACJS010000006.1"/>
</dbReference>
<keyword evidence="5" id="KW-1185">Reference proteome</keyword>
<name>A0ABW9ZQB6_9BACT</name>
<evidence type="ECO:0000313" key="5">
    <source>
        <dbReference type="Proteomes" id="UP000753802"/>
    </source>
</evidence>
<protein>
    <submittedName>
        <fullName evidence="4">DUF2807 domain-containing protein</fullName>
    </submittedName>
</protein>
<comment type="caution">
    <text evidence="4">The sequence shown here is derived from an EMBL/GenBank/DDBJ whole genome shotgun (WGS) entry which is preliminary data.</text>
</comment>